<reference evidence="2" key="1">
    <citation type="submission" date="2022-04" db="EMBL/GenBank/DDBJ databases">
        <title>Paenibacillus mangrovi sp. nov., a novel endophytic bacterium isolated from bark of Kandelia candel.</title>
        <authorList>
            <person name="Tuo L."/>
        </authorList>
    </citation>
    <scope>NUCLEOTIDE SEQUENCE</scope>
    <source>
        <strain evidence="2">KQZ6P-2</strain>
    </source>
</reference>
<keyword evidence="3" id="KW-1185">Reference proteome</keyword>
<dbReference type="EMBL" id="JALIRP010000002">
    <property type="protein sequence ID" value="MCJ8011599.1"/>
    <property type="molecule type" value="Genomic_DNA"/>
</dbReference>
<name>A0A9X1WTN2_9BACL</name>
<keyword evidence="1" id="KW-1133">Transmembrane helix</keyword>
<accession>A0A9X1WTN2</accession>
<feature type="transmembrane region" description="Helical" evidence="1">
    <location>
        <begin position="112"/>
        <end position="136"/>
    </location>
</feature>
<gene>
    <name evidence="2" type="ORF">MUG84_07525</name>
</gene>
<feature type="transmembrane region" description="Helical" evidence="1">
    <location>
        <begin position="79"/>
        <end position="100"/>
    </location>
</feature>
<evidence type="ECO:0000313" key="2">
    <source>
        <dbReference type="EMBL" id="MCJ8011599.1"/>
    </source>
</evidence>
<evidence type="ECO:0000313" key="3">
    <source>
        <dbReference type="Proteomes" id="UP001139347"/>
    </source>
</evidence>
<keyword evidence="1" id="KW-0472">Membrane</keyword>
<feature type="transmembrane region" description="Helical" evidence="1">
    <location>
        <begin position="53"/>
        <end position="72"/>
    </location>
</feature>
<dbReference type="RefSeq" id="WP_244722765.1">
    <property type="nucleotide sequence ID" value="NZ_JALIRP010000002.1"/>
</dbReference>
<dbReference type="Proteomes" id="UP001139347">
    <property type="component" value="Unassembled WGS sequence"/>
</dbReference>
<sequence length="144" mass="16408">MNQNQYEKKNVSGDRFIRYVLLTNGLSTGILGIIIILFPHFVASLTGLDRSSYLVGTGIFLLIFIAFVFGTVKMKFIRPLYVLIFSVVDFLWVIGSIFLIAENGTWFTMTFLGIWIVVLVALVVGAFAICEFYYWWVNRSLKKG</sequence>
<keyword evidence="1" id="KW-0812">Transmembrane</keyword>
<comment type="caution">
    <text evidence="2">The sequence shown here is derived from an EMBL/GenBank/DDBJ whole genome shotgun (WGS) entry which is preliminary data.</text>
</comment>
<feature type="transmembrane region" description="Helical" evidence="1">
    <location>
        <begin position="21"/>
        <end position="41"/>
    </location>
</feature>
<proteinExistence type="predicted"/>
<protein>
    <submittedName>
        <fullName evidence="2">Uncharacterized protein</fullName>
    </submittedName>
</protein>
<organism evidence="2 3">
    <name type="scientific">Paenibacillus mangrovi</name>
    <dbReference type="NCBI Taxonomy" id="2931978"/>
    <lineage>
        <taxon>Bacteria</taxon>
        <taxon>Bacillati</taxon>
        <taxon>Bacillota</taxon>
        <taxon>Bacilli</taxon>
        <taxon>Bacillales</taxon>
        <taxon>Paenibacillaceae</taxon>
        <taxon>Paenibacillus</taxon>
    </lineage>
</organism>
<dbReference type="AlphaFoldDB" id="A0A9X1WTN2"/>
<evidence type="ECO:0000256" key="1">
    <source>
        <dbReference type="SAM" id="Phobius"/>
    </source>
</evidence>